<name>A0ABP4VHF9_9MICO</name>
<keyword evidence="5 6" id="KW-0460">Magnesium</keyword>
<comment type="function">
    <text evidence="6">Toxic component of a toxin-antitoxin (TA) system. An RNase.</text>
</comment>
<dbReference type="InterPro" id="IPR022907">
    <property type="entry name" value="VapC_family"/>
</dbReference>
<comment type="caution">
    <text evidence="8">The sequence shown here is derived from an EMBL/GenBank/DDBJ whole genome shotgun (WGS) entry which is preliminary data.</text>
</comment>
<keyword evidence="9" id="KW-1185">Reference proteome</keyword>
<gene>
    <name evidence="6" type="primary">vapC</name>
    <name evidence="8" type="ORF">GCM10009809_23520</name>
</gene>
<comment type="cofactor">
    <cofactor evidence="6">
        <name>Mg(2+)</name>
        <dbReference type="ChEBI" id="CHEBI:18420"/>
    </cofactor>
</comment>
<dbReference type="EC" id="3.1.-.-" evidence="6"/>
<keyword evidence="1 6" id="KW-1277">Toxin-antitoxin system</keyword>
<dbReference type="Proteomes" id="UP001501138">
    <property type="component" value="Unassembled WGS sequence"/>
</dbReference>
<organism evidence="8 9">
    <name type="scientific">Isoptericola hypogeus</name>
    <dbReference type="NCBI Taxonomy" id="300179"/>
    <lineage>
        <taxon>Bacteria</taxon>
        <taxon>Bacillati</taxon>
        <taxon>Actinomycetota</taxon>
        <taxon>Actinomycetes</taxon>
        <taxon>Micrococcales</taxon>
        <taxon>Promicromonosporaceae</taxon>
        <taxon>Isoptericola</taxon>
    </lineage>
</organism>
<evidence type="ECO:0000313" key="9">
    <source>
        <dbReference type="Proteomes" id="UP001501138"/>
    </source>
</evidence>
<feature type="binding site" evidence="6">
    <location>
        <position position="98"/>
    </location>
    <ligand>
        <name>Mg(2+)</name>
        <dbReference type="ChEBI" id="CHEBI:18420"/>
    </ligand>
</feature>
<reference evidence="9" key="1">
    <citation type="journal article" date="2019" name="Int. J. Syst. Evol. Microbiol.">
        <title>The Global Catalogue of Microorganisms (GCM) 10K type strain sequencing project: providing services to taxonomists for standard genome sequencing and annotation.</title>
        <authorList>
            <consortium name="The Broad Institute Genomics Platform"/>
            <consortium name="The Broad Institute Genome Sequencing Center for Infectious Disease"/>
            <person name="Wu L."/>
            <person name="Ma J."/>
        </authorList>
    </citation>
    <scope>NUCLEOTIDE SEQUENCE [LARGE SCALE GENOMIC DNA]</scope>
    <source>
        <strain evidence="9">JCM 15589</strain>
    </source>
</reference>
<comment type="similarity">
    <text evidence="6">Belongs to the PINc/VapC protein family.</text>
</comment>
<dbReference type="PANTHER" id="PTHR39664">
    <property type="match status" value="1"/>
</dbReference>
<dbReference type="CDD" id="cd18683">
    <property type="entry name" value="PIN_VapC-like"/>
    <property type="match status" value="1"/>
</dbReference>
<dbReference type="SUPFAM" id="SSF88723">
    <property type="entry name" value="PIN domain-like"/>
    <property type="match status" value="1"/>
</dbReference>
<dbReference type="InterPro" id="IPR002716">
    <property type="entry name" value="PIN_dom"/>
</dbReference>
<dbReference type="EMBL" id="BAAAPM010000004">
    <property type="protein sequence ID" value="GAA1727113.1"/>
    <property type="molecule type" value="Genomic_DNA"/>
</dbReference>
<evidence type="ECO:0000313" key="8">
    <source>
        <dbReference type="EMBL" id="GAA1727113.1"/>
    </source>
</evidence>
<evidence type="ECO:0000256" key="6">
    <source>
        <dbReference type="HAMAP-Rule" id="MF_00265"/>
    </source>
</evidence>
<evidence type="ECO:0000256" key="4">
    <source>
        <dbReference type="ARBA" id="ARBA00022801"/>
    </source>
</evidence>
<keyword evidence="3 6" id="KW-0479">Metal-binding</keyword>
<evidence type="ECO:0000256" key="3">
    <source>
        <dbReference type="ARBA" id="ARBA00022723"/>
    </source>
</evidence>
<keyword evidence="2 6" id="KW-0540">Nuclease</keyword>
<evidence type="ECO:0000256" key="5">
    <source>
        <dbReference type="ARBA" id="ARBA00022842"/>
    </source>
</evidence>
<keyword evidence="4 6" id="KW-0378">Hydrolase</keyword>
<dbReference type="PANTHER" id="PTHR39664:SF2">
    <property type="entry name" value="NUCLEIC ACID-BINDING PROTEIN, CONTAINING PIN DOMAIN-RELATED"/>
    <property type="match status" value="1"/>
</dbReference>
<keyword evidence="6" id="KW-0800">Toxin</keyword>
<protein>
    <recommendedName>
        <fullName evidence="6">Ribonuclease VapC</fullName>
        <shortName evidence="6">RNase VapC</shortName>
        <ecNumber evidence="6">3.1.-.-</ecNumber>
    </recommendedName>
    <alternativeName>
        <fullName evidence="6">Toxin VapC</fullName>
    </alternativeName>
</protein>
<sequence>MIAIDTNVLVRYAVRDDPEQTALADELIDAFTTEEPGLVTLIVLVECWWVLGSSYSHPSDRRREFVEALLATQEIRVERNDTVRAALRRTSDGGDLADALIAQTAAEAGCTTVMTFDKGAARSAGMQLLTHEAVAGL</sequence>
<dbReference type="InterPro" id="IPR029060">
    <property type="entry name" value="PIN-like_dom_sf"/>
</dbReference>
<dbReference type="HAMAP" id="MF_00265">
    <property type="entry name" value="VapC_Nob1"/>
    <property type="match status" value="1"/>
</dbReference>
<evidence type="ECO:0000259" key="7">
    <source>
        <dbReference type="Pfam" id="PF01850"/>
    </source>
</evidence>
<accession>A0ABP4VHF9</accession>
<proteinExistence type="inferred from homology"/>
<dbReference type="Gene3D" id="3.40.50.1010">
    <property type="entry name" value="5'-nuclease"/>
    <property type="match status" value="1"/>
</dbReference>
<feature type="binding site" evidence="6">
    <location>
        <position position="5"/>
    </location>
    <ligand>
        <name>Mg(2+)</name>
        <dbReference type="ChEBI" id="CHEBI:18420"/>
    </ligand>
</feature>
<dbReference type="Pfam" id="PF01850">
    <property type="entry name" value="PIN"/>
    <property type="match status" value="1"/>
</dbReference>
<evidence type="ECO:0000256" key="2">
    <source>
        <dbReference type="ARBA" id="ARBA00022722"/>
    </source>
</evidence>
<dbReference type="RefSeq" id="WP_344248638.1">
    <property type="nucleotide sequence ID" value="NZ_BAAAPM010000004.1"/>
</dbReference>
<feature type="domain" description="PIN" evidence="7">
    <location>
        <begin position="3"/>
        <end position="122"/>
    </location>
</feature>
<evidence type="ECO:0000256" key="1">
    <source>
        <dbReference type="ARBA" id="ARBA00022649"/>
    </source>
</evidence>